<comment type="caution">
    <text evidence="1">The sequence shown here is derived from an EMBL/GenBank/DDBJ whole genome shotgun (WGS) entry which is preliminary data.</text>
</comment>
<name>A6NZL6_9FIRM</name>
<evidence type="ECO:0000313" key="1">
    <source>
        <dbReference type="EMBL" id="EDM98864.1"/>
    </source>
</evidence>
<sequence length="39" mass="4434">MFSQVACYHHHSSFLQQLYSPAVDGIIVPSTYKCSKDMN</sequence>
<keyword evidence="2" id="KW-1185">Reference proteome</keyword>
<protein>
    <submittedName>
        <fullName evidence="1">Uncharacterized protein</fullName>
    </submittedName>
</protein>
<dbReference type="EMBL" id="AAXG02000032">
    <property type="protein sequence ID" value="EDM98864.1"/>
    <property type="molecule type" value="Genomic_DNA"/>
</dbReference>
<reference evidence="1 2" key="1">
    <citation type="submission" date="2007-04" db="EMBL/GenBank/DDBJ databases">
        <authorList>
            <person name="Fulton L."/>
            <person name="Clifton S."/>
            <person name="Fulton B."/>
            <person name="Xu J."/>
            <person name="Minx P."/>
            <person name="Pepin K.H."/>
            <person name="Johnson M."/>
            <person name="Thiruvilangam P."/>
            <person name="Bhonagiri V."/>
            <person name="Nash W.E."/>
            <person name="Mardis E.R."/>
            <person name="Wilson R.K."/>
        </authorList>
    </citation>
    <scope>NUCLEOTIDE SEQUENCE [LARGE SCALE GENOMIC DNA]</scope>
    <source>
        <strain evidence="1 2">ATCC 29799</strain>
    </source>
</reference>
<accession>A6NZL6</accession>
<organism evidence="1 2">
    <name type="scientific">Pseudoflavonifractor capillosus ATCC 29799</name>
    <dbReference type="NCBI Taxonomy" id="411467"/>
    <lineage>
        <taxon>Bacteria</taxon>
        <taxon>Bacillati</taxon>
        <taxon>Bacillota</taxon>
        <taxon>Clostridia</taxon>
        <taxon>Eubacteriales</taxon>
        <taxon>Oscillospiraceae</taxon>
        <taxon>Pseudoflavonifractor</taxon>
    </lineage>
</organism>
<dbReference type="AlphaFoldDB" id="A6NZL6"/>
<evidence type="ECO:0000313" key="2">
    <source>
        <dbReference type="Proteomes" id="UP000003639"/>
    </source>
</evidence>
<gene>
    <name evidence="1" type="ORF">BACCAP_03667</name>
</gene>
<proteinExistence type="predicted"/>
<reference evidence="1 2" key="2">
    <citation type="submission" date="2007-06" db="EMBL/GenBank/DDBJ databases">
        <title>Draft genome sequence of Pseudoflavonifractor capillosus ATCC 29799.</title>
        <authorList>
            <person name="Sudarsanam P."/>
            <person name="Ley R."/>
            <person name="Guruge J."/>
            <person name="Turnbaugh P.J."/>
            <person name="Mahowald M."/>
            <person name="Liep D."/>
            <person name="Gordon J."/>
        </authorList>
    </citation>
    <scope>NUCLEOTIDE SEQUENCE [LARGE SCALE GENOMIC DNA]</scope>
    <source>
        <strain evidence="1 2">ATCC 29799</strain>
    </source>
</reference>
<dbReference type="Proteomes" id="UP000003639">
    <property type="component" value="Unassembled WGS sequence"/>
</dbReference>
<dbReference type="STRING" id="411467.BACCAP_03667"/>